<keyword evidence="1 6" id="KW-0963">Cytoplasm</keyword>
<keyword evidence="4 6" id="KW-0694">RNA-binding</keyword>
<evidence type="ECO:0000256" key="4">
    <source>
        <dbReference type="ARBA" id="ARBA00022884"/>
    </source>
</evidence>
<proteinExistence type="inferred from homology"/>
<dbReference type="EMBL" id="CABVIH010000040">
    <property type="protein sequence ID" value="VVP56767.1"/>
    <property type="molecule type" value="Genomic_DNA"/>
</dbReference>
<dbReference type="InterPro" id="IPR036107">
    <property type="entry name" value="CsrA_sf"/>
</dbReference>
<dbReference type="InterPro" id="IPR003751">
    <property type="entry name" value="CsrA"/>
</dbReference>
<sequence length="58" mass="6526">MLILTRKAGEAVCIADDIRVTVIGVSGQQVRLGIVAPEKVPVHREEIYQRIQQEKVRD</sequence>
<keyword evidence="2 6" id="KW-0678">Repressor</keyword>
<organism evidence="7 8">
    <name type="scientific">Pseudomonas fluorescens</name>
    <dbReference type="NCBI Taxonomy" id="294"/>
    <lineage>
        <taxon>Bacteria</taxon>
        <taxon>Pseudomonadati</taxon>
        <taxon>Pseudomonadota</taxon>
        <taxon>Gammaproteobacteria</taxon>
        <taxon>Pseudomonadales</taxon>
        <taxon>Pseudomonadaceae</taxon>
        <taxon>Pseudomonas</taxon>
    </lineage>
</organism>
<reference evidence="7 8" key="1">
    <citation type="submission" date="2019-09" db="EMBL/GenBank/DDBJ databases">
        <authorList>
            <person name="Chandra G."/>
            <person name="Truman W A."/>
        </authorList>
    </citation>
    <scope>NUCLEOTIDE SEQUENCE [LARGE SCALE GENOMIC DNA]</scope>
    <source>
        <strain evidence="7">PS880</strain>
    </source>
</reference>
<accession>A0A5E7Q7G3</accession>
<comment type="similarity">
    <text evidence="6">Belongs to the CsrA/RsmA family.</text>
</comment>
<name>A0A5E7Q7G3_PSEFL</name>
<comment type="subcellular location">
    <subcellularLocation>
        <location evidence="6">Cytoplasm</location>
    </subcellularLocation>
</comment>
<dbReference type="NCBIfam" id="TIGR00202">
    <property type="entry name" value="csrA"/>
    <property type="match status" value="1"/>
</dbReference>
<dbReference type="Gene3D" id="2.60.40.4380">
    <property type="entry name" value="Translational regulator CsrA"/>
    <property type="match status" value="1"/>
</dbReference>
<dbReference type="GO" id="GO:0045947">
    <property type="term" value="P:negative regulation of translational initiation"/>
    <property type="evidence" value="ECO:0007669"/>
    <property type="project" value="UniProtKB-UniRule"/>
</dbReference>
<comment type="subunit">
    <text evidence="6">Homodimer; the beta-strands of each monomer intercalate to form a hydrophobic core, while the alpha-helices form wings that extend away from the core.</text>
</comment>
<dbReference type="OrthoDB" id="9809061at2"/>
<dbReference type="AlphaFoldDB" id="A0A5E7Q7G3"/>
<dbReference type="PANTHER" id="PTHR34984:SF1">
    <property type="entry name" value="CARBON STORAGE REGULATOR"/>
    <property type="match status" value="1"/>
</dbReference>
<evidence type="ECO:0000313" key="7">
    <source>
        <dbReference type="EMBL" id="VVP56767.1"/>
    </source>
</evidence>
<dbReference type="GO" id="GO:0006109">
    <property type="term" value="P:regulation of carbohydrate metabolic process"/>
    <property type="evidence" value="ECO:0007669"/>
    <property type="project" value="UniProtKB-UniRule"/>
</dbReference>
<protein>
    <recommendedName>
        <fullName evidence="6">Translational regulator CsrA</fullName>
    </recommendedName>
    <alternativeName>
        <fullName evidence="6">Carbon storage regulator</fullName>
    </alternativeName>
</protein>
<dbReference type="FunFam" id="2.60.40.4380:FF:000002">
    <property type="entry name" value="Translational regulator CsrA"/>
    <property type="match status" value="1"/>
</dbReference>
<dbReference type="GO" id="GO:0048027">
    <property type="term" value="F:mRNA 5'-UTR binding"/>
    <property type="evidence" value="ECO:0007669"/>
    <property type="project" value="UniProtKB-UniRule"/>
</dbReference>
<dbReference type="GO" id="GO:0005829">
    <property type="term" value="C:cytosol"/>
    <property type="evidence" value="ECO:0007669"/>
    <property type="project" value="TreeGrafter"/>
</dbReference>
<dbReference type="HAMAP" id="MF_00167">
    <property type="entry name" value="CsrA"/>
    <property type="match status" value="1"/>
</dbReference>
<evidence type="ECO:0000256" key="6">
    <source>
        <dbReference type="HAMAP-Rule" id="MF_00167"/>
    </source>
</evidence>
<dbReference type="NCBIfam" id="NF002469">
    <property type="entry name" value="PRK01712.1"/>
    <property type="match status" value="1"/>
</dbReference>
<keyword evidence="3 6" id="KW-0810">Translation regulation</keyword>
<keyword evidence="5 6" id="KW-0010">Activator</keyword>
<dbReference type="GO" id="GO:0045948">
    <property type="term" value="P:positive regulation of translational initiation"/>
    <property type="evidence" value="ECO:0007669"/>
    <property type="project" value="UniProtKB-UniRule"/>
</dbReference>
<evidence type="ECO:0000256" key="2">
    <source>
        <dbReference type="ARBA" id="ARBA00022491"/>
    </source>
</evidence>
<dbReference type="PANTHER" id="PTHR34984">
    <property type="entry name" value="CARBON STORAGE REGULATOR"/>
    <property type="match status" value="1"/>
</dbReference>
<evidence type="ECO:0000256" key="5">
    <source>
        <dbReference type="ARBA" id="ARBA00023159"/>
    </source>
</evidence>
<comment type="function">
    <text evidence="6">A key translational regulator that binds mRNA to regulate translation initiation and/or mRNA stability. Mediates global changes in gene expression, shifting from rapid growth to stress survival by linking envelope stress, the stringent response and the catabolite repression systems. Usually binds in the 5'-UTR; binding at or near the Shine-Dalgarno sequence prevents ribosome-binding, repressing translation, binding elsewhere in the 5'-UTR can activate translation and/or stabilize the mRNA. Its function is antagonized by small RNA(s).</text>
</comment>
<dbReference type="Proteomes" id="UP000375525">
    <property type="component" value="Unassembled WGS sequence"/>
</dbReference>
<dbReference type="GO" id="GO:0006402">
    <property type="term" value="P:mRNA catabolic process"/>
    <property type="evidence" value="ECO:0007669"/>
    <property type="project" value="InterPro"/>
</dbReference>
<dbReference type="SUPFAM" id="SSF117130">
    <property type="entry name" value="CsrA-like"/>
    <property type="match status" value="1"/>
</dbReference>
<gene>
    <name evidence="7" type="primary">csrA1_3</name>
    <name evidence="6" type="synonym">csrA</name>
    <name evidence="7" type="ORF">PS880_05753</name>
</gene>
<evidence type="ECO:0000313" key="8">
    <source>
        <dbReference type="Proteomes" id="UP000375525"/>
    </source>
</evidence>
<dbReference type="Pfam" id="PF02599">
    <property type="entry name" value="CsrA"/>
    <property type="match status" value="1"/>
</dbReference>
<evidence type="ECO:0000256" key="1">
    <source>
        <dbReference type="ARBA" id="ARBA00022490"/>
    </source>
</evidence>
<dbReference type="RefSeq" id="WP_150782465.1">
    <property type="nucleotide sequence ID" value="NZ_CABVIH010000040.1"/>
</dbReference>
<evidence type="ECO:0000256" key="3">
    <source>
        <dbReference type="ARBA" id="ARBA00022845"/>
    </source>
</evidence>